<accession>X1VJY3</accession>
<proteinExistence type="predicted"/>
<protein>
    <submittedName>
        <fullName evidence="1">Uncharacterized protein</fullName>
    </submittedName>
</protein>
<feature type="non-terminal residue" evidence="1">
    <location>
        <position position="1"/>
    </location>
</feature>
<name>X1VJY3_9ZZZZ</name>
<gene>
    <name evidence="1" type="ORF">S12H4_63549</name>
</gene>
<evidence type="ECO:0000313" key="1">
    <source>
        <dbReference type="EMBL" id="GAJ19297.1"/>
    </source>
</evidence>
<organism evidence="1">
    <name type="scientific">marine sediment metagenome</name>
    <dbReference type="NCBI Taxonomy" id="412755"/>
    <lineage>
        <taxon>unclassified sequences</taxon>
        <taxon>metagenomes</taxon>
        <taxon>ecological metagenomes</taxon>
    </lineage>
</organism>
<dbReference type="EMBL" id="BARW01043339">
    <property type="protein sequence ID" value="GAJ19297.1"/>
    <property type="molecule type" value="Genomic_DNA"/>
</dbReference>
<feature type="non-terminal residue" evidence="1">
    <location>
        <position position="35"/>
    </location>
</feature>
<sequence length="35" mass="3736">TVDGLSEASYYNIAATPSIVIVDNFQNGGLLIHRS</sequence>
<dbReference type="AlphaFoldDB" id="X1VJY3"/>
<comment type="caution">
    <text evidence="1">The sequence shown here is derived from an EMBL/GenBank/DDBJ whole genome shotgun (WGS) entry which is preliminary data.</text>
</comment>
<reference evidence="1" key="1">
    <citation type="journal article" date="2014" name="Front. Microbiol.">
        <title>High frequency of phylogenetically diverse reductive dehalogenase-homologous genes in deep subseafloor sedimentary metagenomes.</title>
        <authorList>
            <person name="Kawai M."/>
            <person name="Futagami T."/>
            <person name="Toyoda A."/>
            <person name="Takaki Y."/>
            <person name="Nishi S."/>
            <person name="Hori S."/>
            <person name="Arai W."/>
            <person name="Tsubouchi T."/>
            <person name="Morono Y."/>
            <person name="Uchiyama I."/>
            <person name="Ito T."/>
            <person name="Fujiyama A."/>
            <person name="Inagaki F."/>
            <person name="Takami H."/>
        </authorList>
    </citation>
    <scope>NUCLEOTIDE SEQUENCE</scope>
    <source>
        <strain evidence="1">Expedition CK06-06</strain>
    </source>
</reference>